<evidence type="ECO:0000313" key="3">
    <source>
        <dbReference type="Proteomes" id="UP000176317"/>
    </source>
</evidence>
<evidence type="ECO:0000313" key="2">
    <source>
        <dbReference type="EMBL" id="OGD86023.1"/>
    </source>
</evidence>
<dbReference type="PANTHER" id="PTHR43000">
    <property type="entry name" value="DTDP-D-GLUCOSE 4,6-DEHYDRATASE-RELATED"/>
    <property type="match status" value="1"/>
</dbReference>
<dbReference type="Pfam" id="PF16363">
    <property type="entry name" value="GDP_Man_Dehyd"/>
    <property type="match status" value="1"/>
</dbReference>
<protein>
    <recommendedName>
        <fullName evidence="1">NAD(P)-binding domain-containing protein</fullName>
    </recommendedName>
</protein>
<proteinExistence type="predicted"/>
<dbReference type="Proteomes" id="UP000176317">
    <property type="component" value="Unassembled WGS sequence"/>
</dbReference>
<comment type="caution">
    <text evidence="2">The sequence shown here is derived from an EMBL/GenBank/DDBJ whole genome shotgun (WGS) entry which is preliminary data.</text>
</comment>
<dbReference type="EMBL" id="MFAT01000048">
    <property type="protein sequence ID" value="OGD86023.1"/>
    <property type="molecule type" value="Genomic_DNA"/>
</dbReference>
<name>A0A1F5G2B8_9BACT</name>
<dbReference type="AlphaFoldDB" id="A0A1F5G2B8"/>
<reference evidence="2 3" key="1">
    <citation type="journal article" date="2016" name="Nat. Commun.">
        <title>Thousands of microbial genomes shed light on interconnected biogeochemical processes in an aquifer system.</title>
        <authorList>
            <person name="Anantharaman K."/>
            <person name="Brown C.T."/>
            <person name="Hug L.A."/>
            <person name="Sharon I."/>
            <person name="Castelle C.J."/>
            <person name="Probst A.J."/>
            <person name="Thomas B.C."/>
            <person name="Singh A."/>
            <person name="Wilkins M.J."/>
            <person name="Karaoz U."/>
            <person name="Brodie E.L."/>
            <person name="Williams K.H."/>
            <person name="Hubbard S.S."/>
            <person name="Banfield J.F."/>
        </authorList>
    </citation>
    <scope>NUCLEOTIDE SEQUENCE [LARGE SCALE GENOMIC DNA]</scope>
</reference>
<accession>A0A1F5G2B8</accession>
<feature type="domain" description="NAD(P)-binding" evidence="1">
    <location>
        <begin position="7"/>
        <end position="83"/>
    </location>
</feature>
<sequence length="106" mass="12481">MKSYKTLISGSAEFIRSHLTDRLLAENYEVIGVDNFNNYYDPRTKERNLESALKSKSFKLYKTDILDFKSLSNIFQKERAQKILGWKPIVPLEEGLRKTINYFKII</sequence>
<dbReference type="InterPro" id="IPR016040">
    <property type="entry name" value="NAD(P)-bd_dom"/>
</dbReference>
<evidence type="ECO:0000259" key="1">
    <source>
        <dbReference type="Pfam" id="PF16363"/>
    </source>
</evidence>
<gene>
    <name evidence="2" type="ORF">A2164_02240</name>
</gene>
<organism evidence="2 3">
    <name type="scientific">Candidatus Curtissbacteria bacterium RBG_13_35_7</name>
    <dbReference type="NCBI Taxonomy" id="1797705"/>
    <lineage>
        <taxon>Bacteria</taxon>
        <taxon>Candidatus Curtissiibacteriota</taxon>
    </lineage>
</organism>
<dbReference type="SUPFAM" id="SSF51735">
    <property type="entry name" value="NAD(P)-binding Rossmann-fold domains"/>
    <property type="match status" value="1"/>
</dbReference>
<dbReference type="InterPro" id="IPR036291">
    <property type="entry name" value="NAD(P)-bd_dom_sf"/>
</dbReference>
<dbReference type="Gene3D" id="3.40.50.720">
    <property type="entry name" value="NAD(P)-binding Rossmann-like Domain"/>
    <property type="match status" value="2"/>
</dbReference>